<evidence type="ECO:0000313" key="1">
    <source>
        <dbReference type="EMBL" id="GAG55842.1"/>
    </source>
</evidence>
<gene>
    <name evidence="1" type="ORF">S01H4_09370</name>
</gene>
<sequence length="147" mass="17263">MRKIIEPQMQFGQVDISDISFDLRSRDEIPKLLMGLQYIYCTPEIRKQVFKILEEMVPEGTDTNNGRPGMLLWKILVLGTIRLNCNWDYDKVKEMADNHRTLRLMLGHVAWEDEYLYPIQTIKDNISLFTPEILDRINKIVVKAGHN</sequence>
<reference evidence="1" key="1">
    <citation type="journal article" date="2014" name="Front. Microbiol.">
        <title>High frequency of phylogenetically diverse reductive dehalogenase-homologous genes in deep subseafloor sedimentary metagenomes.</title>
        <authorList>
            <person name="Kawai M."/>
            <person name="Futagami T."/>
            <person name="Toyoda A."/>
            <person name="Takaki Y."/>
            <person name="Nishi S."/>
            <person name="Hori S."/>
            <person name="Arai W."/>
            <person name="Tsubouchi T."/>
            <person name="Morono Y."/>
            <person name="Uchiyama I."/>
            <person name="Ito T."/>
            <person name="Fujiyama A."/>
            <person name="Inagaki F."/>
            <person name="Takami H."/>
        </authorList>
    </citation>
    <scope>NUCLEOTIDE SEQUENCE</scope>
    <source>
        <strain evidence="1">Expedition CK06-06</strain>
    </source>
</reference>
<name>X0ZC97_9ZZZZ</name>
<evidence type="ECO:0008006" key="2">
    <source>
        <dbReference type="Google" id="ProtNLM"/>
    </source>
</evidence>
<accession>X0ZC97</accession>
<protein>
    <recommendedName>
        <fullName evidence="2">Transposase InsH N-terminal domain-containing protein</fullName>
    </recommendedName>
</protein>
<dbReference type="EMBL" id="BART01003371">
    <property type="protein sequence ID" value="GAG55842.1"/>
    <property type="molecule type" value="Genomic_DNA"/>
</dbReference>
<dbReference type="AlphaFoldDB" id="X0ZC97"/>
<organism evidence="1">
    <name type="scientific">marine sediment metagenome</name>
    <dbReference type="NCBI Taxonomy" id="412755"/>
    <lineage>
        <taxon>unclassified sequences</taxon>
        <taxon>metagenomes</taxon>
        <taxon>ecological metagenomes</taxon>
    </lineage>
</organism>
<comment type="caution">
    <text evidence="1">The sequence shown here is derived from an EMBL/GenBank/DDBJ whole genome shotgun (WGS) entry which is preliminary data.</text>
</comment>
<proteinExistence type="predicted"/>